<dbReference type="PANTHER" id="PTHR22911">
    <property type="entry name" value="ACYL-MALONYL CONDENSING ENZYME-RELATED"/>
    <property type="match status" value="1"/>
</dbReference>
<keyword evidence="5 6" id="KW-0472">Membrane</keyword>
<feature type="transmembrane region" description="Helical" evidence="6">
    <location>
        <begin position="12"/>
        <end position="34"/>
    </location>
</feature>
<name>A0ABU0IBU2_9HYPH</name>
<dbReference type="InterPro" id="IPR000620">
    <property type="entry name" value="EamA_dom"/>
</dbReference>
<accession>A0ABU0IBU2</accession>
<protein>
    <submittedName>
        <fullName evidence="8">S-adenosylmethionine uptake transporter</fullName>
    </submittedName>
</protein>
<keyword evidence="4 6" id="KW-1133">Transmembrane helix</keyword>
<keyword evidence="3 6" id="KW-0812">Transmembrane</keyword>
<evidence type="ECO:0000259" key="7">
    <source>
        <dbReference type="Pfam" id="PF00892"/>
    </source>
</evidence>
<feature type="transmembrane region" description="Helical" evidence="6">
    <location>
        <begin position="137"/>
        <end position="155"/>
    </location>
</feature>
<evidence type="ECO:0000256" key="5">
    <source>
        <dbReference type="ARBA" id="ARBA00023136"/>
    </source>
</evidence>
<feature type="transmembrane region" description="Helical" evidence="6">
    <location>
        <begin position="195"/>
        <end position="214"/>
    </location>
</feature>
<feature type="transmembrane region" description="Helical" evidence="6">
    <location>
        <begin position="109"/>
        <end position="128"/>
    </location>
</feature>
<dbReference type="SUPFAM" id="SSF103481">
    <property type="entry name" value="Multidrug resistance efflux transporter EmrE"/>
    <property type="match status" value="2"/>
</dbReference>
<feature type="transmembrane region" description="Helical" evidence="6">
    <location>
        <begin position="54"/>
        <end position="72"/>
    </location>
</feature>
<dbReference type="PANTHER" id="PTHR22911:SF6">
    <property type="entry name" value="SOLUTE CARRIER FAMILY 35 MEMBER G1"/>
    <property type="match status" value="1"/>
</dbReference>
<dbReference type="EMBL" id="JAUSWH010000002">
    <property type="protein sequence ID" value="MDQ0454761.1"/>
    <property type="molecule type" value="Genomic_DNA"/>
</dbReference>
<gene>
    <name evidence="8" type="ORF">QO005_001088</name>
</gene>
<evidence type="ECO:0000256" key="4">
    <source>
        <dbReference type="ARBA" id="ARBA00022989"/>
    </source>
</evidence>
<feature type="transmembrane region" description="Helical" evidence="6">
    <location>
        <begin position="254"/>
        <end position="274"/>
    </location>
</feature>
<dbReference type="Pfam" id="PF00892">
    <property type="entry name" value="EamA"/>
    <property type="match status" value="2"/>
</dbReference>
<dbReference type="Proteomes" id="UP001235269">
    <property type="component" value="Unassembled WGS sequence"/>
</dbReference>
<dbReference type="Gene3D" id="1.10.3730.20">
    <property type="match status" value="2"/>
</dbReference>
<feature type="domain" description="EamA" evidence="7">
    <location>
        <begin position="19"/>
        <end position="151"/>
    </location>
</feature>
<comment type="subcellular location">
    <subcellularLocation>
        <location evidence="1">Membrane</location>
        <topology evidence="1">Multi-pass membrane protein</topology>
    </subcellularLocation>
</comment>
<evidence type="ECO:0000313" key="8">
    <source>
        <dbReference type="EMBL" id="MDQ0454761.1"/>
    </source>
</evidence>
<evidence type="ECO:0000256" key="1">
    <source>
        <dbReference type="ARBA" id="ARBA00004141"/>
    </source>
</evidence>
<feature type="transmembrane region" description="Helical" evidence="6">
    <location>
        <begin position="84"/>
        <end position="103"/>
    </location>
</feature>
<proteinExistence type="inferred from homology"/>
<keyword evidence="9" id="KW-1185">Reference proteome</keyword>
<comment type="similarity">
    <text evidence="2">Belongs to the drug/metabolite transporter (DMT) superfamily. 10 TMS drug/metabolite exporter (DME) (TC 2.A.7.3) family.</text>
</comment>
<evidence type="ECO:0000256" key="6">
    <source>
        <dbReference type="SAM" id="Phobius"/>
    </source>
</evidence>
<feature type="transmembrane region" description="Helical" evidence="6">
    <location>
        <begin position="280"/>
        <end position="298"/>
    </location>
</feature>
<evidence type="ECO:0000313" key="9">
    <source>
        <dbReference type="Proteomes" id="UP001235269"/>
    </source>
</evidence>
<feature type="domain" description="EamA" evidence="7">
    <location>
        <begin position="163"/>
        <end position="295"/>
    </location>
</feature>
<feature type="transmembrane region" description="Helical" evidence="6">
    <location>
        <begin position="161"/>
        <end position="183"/>
    </location>
</feature>
<dbReference type="RefSeq" id="WP_307156960.1">
    <property type="nucleotide sequence ID" value="NZ_JAUSWH010000002.1"/>
</dbReference>
<reference evidence="8 9" key="1">
    <citation type="submission" date="2023-07" db="EMBL/GenBank/DDBJ databases">
        <title>Genomic Encyclopedia of Type Strains, Phase IV (KMG-IV): sequencing the most valuable type-strain genomes for metagenomic binning, comparative biology and taxonomic classification.</title>
        <authorList>
            <person name="Goeker M."/>
        </authorList>
    </citation>
    <scope>NUCLEOTIDE SEQUENCE [LARGE SCALE GENOMIC DNA]</scope>
    <source>
        <strain evidence="8 9">DSM 100301</strain>
    </source>
</reference>
<dbReference type="InterPro" id="IPR037185">
    <property type="entry name" value="EmrE-like"/>
</dbReference>
<evidence type="ECO:0000256" key="3">
    <source>
        <dbReference type="ARBA" id="ARBA00022692"/>
    </source>
</evidence>
<sequence>MTAASETRESKPAIPGIAFGLSMMVLSVLIAPLIDLFSKLATETLPTLEITTLRFPLQIACMLPVLAIRGTWPRPTWANTKLHILRGGMLFLSMMSFVAALRYMALADAVAIFFVEPIMLTILSSIFLKEKIGWRRYSACSVGFLGALLVIQPSFRDVGLVALLPVVTAFALAVFSILTRLLSHRQDAFVMQVETCFWGLVFSSIALAVSGLSGETVLVWPDAHGLLWLLGTGLASAVSGLLGVYAYRSAPASTLAPLQYLEIVTATLLGWLVFGQLPDAVKWLGITIIIGSGLYIIWRERRNTKGH</sequence>
<comment type="caution">
    <text evidence="8">The sequence shown here is derived from an EMBL/GenBank/DDBJ whole genome shotgun (WGS) entry which is preliminary data.</text>
</comment>
<feature type="transmembrane region" description="Helical" evidence="6">
    <location>
        <begin position="226"/>
        <end position="247"/>
    </location>
</feature>
<organism evidence="8 9">
    <name type="scientific">Rhizobium paknamense</name>
    <dbReference type="NCBI Taxonomy" id="1206817"/>
    <lineage>
        <taxon>Bacteria</taxon>
        <taxon>Pseudomonadati</taxon>
        <taxon>Pseudomonadota</taxon>
        <taxon>Alphaproteobacteria</taxon>
        <taxon>Hyphomicrobiales</taxon>
        <taxon>Rhizobiaceae</taxon>
        <taxon>Rhizobium/Agrobacterium group</taxon>
        <taxon>Rhizobium</taxon>
    </lineage>
</organism>
<evidence type="ECO:0000256" key="2">
    <source>
        <dbReference type="ARBA" id="ARBA00009853"/>
    </source>
</evidence>